<keyword evidence="4" id="KW-1185">Reference proteome</keyword>
<keyword evidence="2" id="KW-0732">Signal</keyword>
<accession>A0AAW0Q9Z1</accession>
<dbReference type="Proteomes" id="UP001392437">
    <property type="component" value="Unassembled WGS sequence"/>
</dbReference>
<evidence type="ECO:0000313" key="3">
    <source>
        <dbReference type="EMBL" id="KAK8096032.1"/>
    </source>
</evidence>
<feature type="compositionally biased region" description="Basic and acidic residues" evidence="1">
    <location>
        <begin position="82"/>
        <end position="92"/>
    </location>
</feature>
<evidence type="ECO:0000256" key="1">
    <source>
        <dbReference type="SAM" id="MobiDB-lite"/>
    </source>
</evidence>
<dbReference type="EMBL" id="JAQQWP010000011">
    <property type="protein sequence ID" value="KAK8096032.1"/>
    <property type="molecule type" value="Genomic_DNA"/>
</dbReference>
<evidence type="ECO:0000256" key="2">
    <source>
        <dbReference type="SAM" id="SignalP"/>
    </source>
</evidence>
<comment type="caution">
    <text evidence="3">The sequence shown here is derived from an EMBL/GenBank/DDBJ whole genome shotgun (WGS) entry which is preliminary data.</text>
</comment>
<sequence>MQFNYLILLAGVAASVAGSPITDVEDASVATNDSSPNNSNVCIVSTALRIRWNFNLTVNVNVNVNSGSGRGGKQPKCPSSHKRFDSWTDSKKTSYKCCSD</sequence>
<protein>
    <submittedName>
        <fullName evidence="3">Uncharacterized protein</fullName>
    </submittedName>
</protein>
<gene>
    <name evidence="3" type="ORF">PG999_014054</name>
</gene>
<feature type="signal peptide" evidence="2">
    <location>
        <begin position="1"/>
        <end position="18"/>
    </location>
</feature>
<feature type="region of interest" description="Disordered" evidence="1">
    <location>
        <begin position="65"/>
        <end position="100"/>
    </location>
</feature>
<dbReference type="AlphaFoldDB" id="A0AAW0Q9Z1"/>
<evidence type="ECO:0000313" key="4">
    <source>
        <dbReference type="Proteomes" id="UP001392437"/>
    </source>
</evidence>
<name>A0AAW0Q9Z1_9PEZI</name>
<reference evidence="3 4" key="1">
    <citation type="submission" date="2023-01" db="EMBL/GenBank/DDBJ databases">
        <title>Analysis of 21 Apiospora genomes using comparative genomics revels a genus with tremendous synthesis potential of carbohydrate active enzymes and secondary metabolites.</title>
        <authorList>
            <person name="Sorensen T."/>
        </authorList>
    </citation>
    <scope>NUCLEOTIDE SEQUENCE [LARGE SCALE GENOMIC DNA]</scope>
    <source>
        <strain evidence="3 4">CBS 117206</strain>
    </source>
</reference>
<organism evidence="3 4">
    <name type="scientific">Apiospora kogelbergensis</name>
    <dbReference type="NCBI Taxonomy" id="1337665"/>
    <lineage>
        <taxon>Eukaryota</taxon>
        <taxon>Fungi</taxon>
        <taxon>Dikarya</taxon>
        <taxon>Ascomycota</taxon>
        <taxon>Pezizomycotina</taxon>
        <taxon>Sordariomycetes</taxon>
        <taxon>Xylariomycetidae</taxon>
        <taxon>Amphisphaeriales</taxon>
        <taxon>Apiosporaceae</taxon>
        <taxon>Apiospora</taxon>
    </lineage>
</organism>
<feature type="chain" id="PRO_5043810648" evidence="2">
    <location>
        <begin position="19"/>
        <end position="100"/>
    </location>
</feature>
<proteinExistence type="predicted"/>